<dbReference type="InterPro" id="IPR001849">
    <property type="entry name" value="PH_domain"/>
</dbReference>
<proteinExistence type="inferred from homology"/>
<keyword evidence="2" id="KW-0597">Phosphoprotein</keyword>
<dbReference type="GO" id="GO:0035556">
    <property type="term" value="P:intracellular signal transduction"/>
    <property type="evidence" value="ECO:0007669"/>
    <property type="project" value="TreeGrafter"/>
</dbReference>
<dbReference type="PANTHER" id="PTHR10872">
    <property type="entry name" value="SH2B ADAPTER PROTEIN"/>
    <property type="match status" value="1"/>
</dbReference>
<dbReference type="InterPro" id="IPR030523">
    <property type="entry name" value="SH2B"/>
</dbReference>
<dbReference type="InterPro" id="IPR036860">
    <property type="entry name" value="SH2_dom_sf"/>
</dbReference>
<evidence type="ECO:0000256" key="2">
    <source>
        <dbReference type="ARBA" id="ARBA00022553"/>
    </source>
</evidence>
<evidence type="ECO:0000259" key="6">
    <source>
        <dbReference type="PROSITE" id="PS50001"/>
    </source>
</evidence>
<dbReference type="SUPFAM" id="SSF55550">
    <property type="entry name" value="SH2 domain"/>
    <property type="match status" value="1"/>
</dbReference>
<dbReference type="SUPFAM" id="SSF50729">
    <property type="entry name" value="PH domain-like"/>
    <property type="match status" value="1"/>
</dbReference>
<dbReference type="PANTHER" id="PTHR10872:SF2">
    <property type="entry name" value="LNK, ISOFORM D"/>
    <property type="match status" value="1"/>
</dbReference>
<protein>
    <submittedName>
        <fullName evidence="8">SH2 domain-containing protein</fullName>
    </submittedName>
</protein>
<dbReference type="PROSITE" id="PS50001">
    <property type="entry name" value="SH2"/>
    <property type="match status" value="1"/>
</dbReference>
<feature type="compositionally biased region" description="Basic residues" evidence="5">
    <location>
        <begin position="176"/>
        <end position="186"/>
    </location>
</feature>
<accession>A0A5K3FK77</accession>
<feature type="domain" description="SH2" evidence="6">
    <location>
        <begin position="283"/>
        <end position="352"/>
    </location>
</feature>
<dbReference type="PROSITE" id="PS50003">
    <property type="entry name" value="PH_DOMAIN"/>
    <property type="match status" value="1"/>
</dbReference>
<feature type="region of interest" description="Disordered" evidence="5">
    <location>
        <begin position="117"/>
        <end position="267"/>
    </location>
</feature>
<evidence type="ECO:0000259" key="7">
    <source>
        <dbReference type="PROSITE" id="PS50003"/>
    </source>
</evidence>
<evidence type="ECO:0000313" key="8">
    <source>
        <dbReference type="WBParaSite" id="MCU_009188-RA"/>
    </source>
</evidence>
<dbReference type="InterPro" id="IPR011993">
    <property type="entry name" value="PH-like_dom_sf"/>
</dbReference>
<dbReference type="InterPro" id="IPR000980">
    <property type="entry name" value="SH2"/>
</dbReference>
<name>A0A5K3FK77_MESCO</name>
<dbReference type="Gene3D" id="2.30.29.30">
    <property type="entry name" value="Pleckstrin-homology domain (PH domain)/Phosphotyrosine-binding domain (PTB)"/>
    <property type="match status" value="1"/>
</dbReference>
<feature type="domain" description="PH" evidence="7">
    <location>
        <begin position="1"/>
        <end position="65"/>
    </location>
</feature>
<reference evidence="8" key="1">
    <citation type="submission" date="2019-11" db="UniProtKB">
        <authorList>
            <consortium name="WormBaseParasite"/>
        </authorList>
    </citation>
    <scope>IDENTIFICATION</scope>
</reference>
<dbReference type="WBParaSite" id="MCU_009188-RA">
    <property type="protein sequence ID" value="MCU_009188-RA"/>
    <property type="gene ID" value="MCU_009188"/>
</dbReference>
<dbReference type="Gene3D" id="3.30.505.10">
    <property type="entry name" value="SH2 domain"/>
    <property type="match status" value="1"/>
</dbReference>
<dbReference type="GO" id="GO:0005886">
    <property type="term" value="C:plasma membrane"/>
    <property type="evidence" value="ECO:0007669"/>
    <property type="project" value="TreeGrafter"/>
</dbReference>
<evidence type="ECO:0000256" key="1">
    <source>
        <dbReference type="ARBA" id="ARBA00010220"/>
    </source>
</evidence>
<feature type="compositionally biased region" description="Polar residues" evidence="5">
    <location>
        <begin position="192"/>
        <end position="214"/>
    </location>
</feature>
<evidence type="ECO:0000256" key="5">
    <source>
        <dbReference type="SAM" id="MobiDB-lite"/>
    </source>
</evidence>
<organism evidence="8">
    <name type="scientific">Mesocestoides corti</name>
    <name type="common">Flatworm</name>
    <dbReference type="NCBI Taxonomy" id="53468"/>
    <lineage>
        <taxon>Eukaryota</taxon>
        <taxon>Metazoa</taxon>
        <taxon>Spiralia</taxon>
        <taxon>Lophotrochozoa</taxon>
        <taxon>Platyhelminthes</taxon>
        <taxon>Cestoda</taxon>
        <taxon>Eucestoda</taxon>
        <taxon>Cyclophyllidea</taxon>
        <taxon>Mesocestoididae</taxon>
        <taxon>Mesocestoides</taxon>
    </lineage>
</organism>
<comment type="similarity">
    <text evidence="1">Belongs to the SH2B adapter family.</text>
</comment>
<keyword evidence="3 4" id="KW-0727">SH2 domain</keyword>
<dbReference type="GO" id="GO:0005068">
    <property type="term" value="F:transmembrane receptor protein tyrosine kinase adaptor activity"/>
    <property type="evidence" value="ECO:0007669"/>
    <property type="project" value="TreeGrafter"/>
</dbReference>
<dbReference type="AlphaFoldDB" id="A0A5K3FK77"/>
<evidence type="ECO:0000256" key="3">
    <source>
        <dbReference type="ARBA" id="ARBA00022999"/>
    </source>
</evidence>
<sequence>QSNCPRYGIACSLIADLRRLRPAELTDFRNYVFLLKTESGDEKIFEASSSSEASCWLTAIRKCLPPLRRCLTNPAAVAAHHALPSPGHLHHGSGGSGAELLVTTDHSPRLEAAPLLEHQPPYQSQMAPPPVLTSKSKLLSPFPPPPNGDDFTRQLSTTSSAGPGLIDPAASSPSAPHHHHLHHHHPPVLLPQTSASSVPNSRQPPNQSLNSQGAGTLVCPLPSRPPAAFHRVAAPPSAPPAEQACPATSNTAWGPPQHPTTTTTTTSNAAPLVCDKMLTNYPWYHGTLSRVAATAFVLGQTSEVDGSSPRRSPPPFPPPALSDGVFLVRQSETRVGEFVLTFSCHGKAKVGP</sequence>
<evidence type="ECO:0000256" key="4">
    <source>
        <dbReference type="PROSITE-ProRule" id="PRU00191"/>
    </source>
</evidence>